<organism evidence="1 2">
    <name type="scientific">Roseateles depolymerans</name>
    <dbReference type="NCBI Taxonomy" id="76731"/>
    <lineage>
        <taxon>Bacteria</taxon>
        <taxon>Pseudomonadati</taxon>
        <taxon>Pseudomonadota</taxon>
        <taxon>Betaproteobacteria</taxon>
        <taxon>Burkholderiales</taxon>
        <taxon>Sphaerotilaceae</taxon>
        <taxon>Roseateles</taxon>
    </lineage>
</organism>
<comment type="caution">
    <text evidence="1">The sequence shown here is derived from an EMBL/GenBank/DDBJ whole genome shotgun (WGS) entry which is preliminary data.</text>
</comment>
<proteinExistence type="predicted"/>
<dbReference type="AlphaFoldDB" id="A0A2W5FR71"/>
<sequence>MKELSMAEETWDIAPPPFDAGQAQLTLKRWLRDQRVLAERSEGWMLGADLVLKLALEGEPPEALKVQLARRPARTPEWETSTVRSAAEARRLQDEIKRRLTRWKDDE</sequence>
<dbReference type="EMBL" id="QFOD01000009">
    <property type="protein sequence ID" value="PZP32019.1"/>
    <property type="molecule type" value="Genomic_DNA"/>
</dbReference>
<evidence type="ECO:0000313" key="1">
    <source>
        <dbReference type="EMBL" id="PZP32019.1"/>
    </source>
</evidence>
<evidence type="ECO:0000313" key="2">
    <source>
        <dbReference type="Proteomes" id="UP000249633"/>
    </source>
</evidence>
<reference evidence="1 2" key="1">
    <citation type="submission" date="2017-08" db="EMBL/GenBank/DDBJ databases">
        <title>Infants hospitalized years apart are colonized by the same room-sourced microbial strains.</title>
        <authorList>
            <person name="Brooks B."/>
            <person name="Olm M.R."/>
            <person name="Firek B.A."/>
            <person name="Baker R."/>
            <person name="Thomas B.C."/>
            <person name="Morowitz M.J."/>
            <person name="Banfield J.F."/>
        </authorList>
    </citation>
    <scope>NUCLEOTIDE SEQUENCE [LARGE SCALE GENOMIC DNA]</scope>
    <source>
        <strain evidence="1">S2_012_000_R2_81</strain>
    </source>
</reference>
<dbReference type="Proteomes" id="UP000249633">
    <property type="component" value="Unassembled WGS sequence"/>
</dbReference>
<accession>A0A2W5FR71</accession>
<protein>
    <submittedName>
        <fullName evidence="1">Uncharacterized protein</fullName>
    </submittedName>
</protein>
<gene>
    <name evidence="1" type="ORF">DI603_11210</name>
</gene>
<name>A0A2W5FR71_9BURK</name>